<name>A0A182RUR6_ANOFN</name>
<dbReference type="EnsemblMetazoa" id="AFUN010025-RA">
    <property type="protein sequence ID" value="AFUN010025-PA"/>
    <property type="gene ID" value="AFUN010025"/>
</dbReference>
<dbReference type="AlphaFoldDB" id="A0A182RUR6"/>
<proteinExistence type="predicted"/>
<protein>
    <submittedName>
        <fullName evidence="1">Uncharacterized protein</fullName>
    </submittedName>
</protein>
<dbReference type="VEuPathDB" id="VectorBase:AFUN010025"/>
<organism evidence="1">
    <name type="scientific">Anopheles funestus</name>
    <name type="common">African malaria mosquito</name>
    <dbReference type="NCBI Taxonomy" id="62324"/>
    <lineage>
        <taxon>Eukaryota</taxon>
        <taxon>Metazoa</taxon>
        <taxon>Ecdysozoa</taxon>
        <taxon>Arthropoda</taxon>
        <taxon>Hexapoda</taxon>
        <taxon>Insecta</taxon>
        <taxon>Pterygota</taxon>
        <taxon>Neoptera</taxon>
        <taxon>Endopterygota</taxon>
        <taxon>Diptera</taxon>
        <taxon>Nematocera</taxon>
        <taxon>Culicoidea</taxon>
        <taxon>Culicidae</taxon>
        <taxon>Anophelinae</taxon>
        <taxon>Anopheles</taxon>
    </lineage>
</organism>
<sequence length="100" mass="10786">MSVVRSRIIMDAVSRPSCAAAVLRPEQQSGLGWSSGLGIVQRFPIPARDMLVVSLVFALPHHAPKVSTESATKFAHKDYAKRADGDGLEADGKMQSKESH</sequence>
<accession>A0A182RUR6</accession>
<evidence type="ECO:0000313" key="1">
    <source>
        <dbReference type="EnsemblMetazoa" id="AFUN010025-PA"/>
    </source>
</evidence>
<reference evidence="1" key="1">
    <citation type="submission" date="2020-05" db="UniProtKB">
        <authorList>
            <consortium name="EnsemblMetazoa"/>
        </authorList>
    </citation>
    <scope>IDENTIFICATION</scope>
    <source>
        <strain evidence="1">FUMOZ</strain>
    </source>
</reference>